<feature type="non-terminal residue" evidence="2">
    <location>
        <position position="126"/>
    </location>
</feature>
<dbReference type="InterPro" id="IPR038209">
    <property type="entry name" value="CKK_dom_sf"/>
</dbReference>
<sequence>GASNRRLIRNAIAHLCLAGPHVEEQKARCLEVLDAHPAPSFVVLLAQNKSLSFRGLYALWPERAASAQRIFGVGPASLSAEAPPAAAAAAAAALRFFKYNSAAREFREVHSRSFGGATDAVSMEPQ</sequence>
<gene>
    <name evidence="2" type="ORF">JKP88DRAFT_147063</name>
</gene>
<dbReference type="InterPro" id="IPR032940">
    <property type="entry name" value="CAMSAP"/>
</dbReference>
<feature type="non-terminal residue" evidence="2">
    <location>
        <position position="1"/>
    </location>
</feature>
<evidence type="ECO:0000313" key="2">
    <source>
        <dbReference type="EMBL" id="KAG5191430.1"/>
    </source>
</evidence>
<dbReference type="GO" id="GO:0008017">
    <property type="term" value="F:microtubule binding"/>
    <property type="evidence" value="ECO:0007669"/>
    <property type="project" value="InterPro"/>
</dbReference>
<dbReference type="SMART" id="SM01051">
    <property type="entry name" value="CAMSAP_CKK"/>
    <property type="match status" value="1"/>
</dbReference>
<accession>A0A835ZCZ4</accession>
<dbReference type="AlphaFoldDB" id="A0A835ZCZ4"/>
<dbReference type="SUPFAM" id="SSF50346">
    <property type="entry name" value="PRC-barrel domain"/>
    <property type="match status" value="1"/>
</dbReference>
<dbReference type="GO" id="GO:0005516">
    <property type="term" value="F:calmodulin binding"/>
    <property type="evidence" value="ECO:0007669"/>
    <property type="project" value="InterPro"/>
</dbReference>
<dbReference type="InterPro" id="IPR011033">
    <property type="entry name" value="PRC_barrel-like_sf"/>
</dbReference>
<name>A0A835ZCZ4_9STRA</name>
<comment type="caution">
    <text evidence="2">The sequence shown here is derived from an EMBL/GenBank/DDBJ whole genome shotgun (WGS) entry which is preliminary data.</text>
</comment>
<keyword evidence="3" id="KW-1185">Reference proteome</keyword>
<dbReference type="Proteomes" id="UP000664859">
    <property type="component" value="Unassembled WGS sequence"/>
</dbReference>
<dbReference type="Gene3D" id="3.10.20.360">
    <property type="entry name" value="CKK domain"/>
    <property type="match status" value="1"/>
</dbReference>
<dbReference type="EMBL" id="JAFCMP010000020">
    <property type="protein sequence ID" value="KAG5191430.1"/>
    <property type="molecule type" value="Genomic_DNA"/>
</dbReference>
<dbReference type="Pfam" id="PF08683">
    <property type="entry name" value="CAMSAP_CKK"/>
    <property type="match status" value="1"/>
</dbReference>
<feature type="domain" description="CKK" evidence="1">
    <location>
        <begin position="1"/>
        <end position="126"/>
    </location>
</feature>
<dbReference type="PANTHER" id="PTHR21595:SF0">
    <property type="entry name" value="PATRONIN"/>
    <property type="match status" value="1"/>
</dbReference>
<reference evidence="2" key="1">
    <citation type="submission" date="2021-02" db="EMBL/GenBank/DDBJ databases">
        <title>First Annotated Genome of the Yellow-green Alga Tribonema minus.</title>
        <authorList>
            <person name="Mahan K.M."/>
        </authorList>
    </citation>
    <scope>NUCLEOTIDE SEQUENCE</scope>
    <source>
        <strain evidence="2">UTEX B ZZ1240</strain>
    </source>
</reference>
<dbReference type="InterPro" id="IPR014797">
    <property type="entry name" value="CKK_CAMSAP"/>
</dbReference>
<dbReference type="PANTHER" id="PTHR21595">
    <property type="entry name" value="PATRONIN"/>
    <property type="match status" value="1"/>
</dbReference>
<dbReference type="OrthoDB" id="2125658at2759"/>
<evidence type="ECO:0000259" key="1">
    <source>
        <dbReference type="PROSITE" id="PS51508"/>
    </source>
</evidence>
<organism evidence="2 3">
    <name type="scientific">Tribonema minus</name>
    <dbReference type="NCBI Taxonomy" id="303371"/>
    <lineage>
        <taxon>Eukaryota</taxon>
        <taxon>Sar</taxon>
        <taxon>Stramenopiles</taxon>
        <taxon>Ochrophyta</taxon>
        <taxon>PX clade</taxon>
        <taxon>Xanthophyceae</taxon>
        <taxon>Tribonematales</taxon>
        <taxon>Tribonemataceae</taxon>
        <taxon>Tribonema</taxon>
    </lineage>
</organism>
<proteinExistence type="predicted"/>
<dbReference type="PROSITE" id="PS51508">
    <property type="entry name" value="CKK"/>
    <property type="match status" value="1"/>
</dbReference>
<evidence type="ECO:0000313" key="3">
    <source>
        <dbReference type="Proteomes" id="UP000664859"/>
    </source>
</evidence>
<protein>
    <submittedName>
        <fullName evidence="2">CKK domain-containing protein</fullName>
    </submittedName>
</protein>